<keyword evidence="2 5" id="KW-0812">Transmembrane</keyword>
<feature type="domain" description="TM7S3/TM198-like" evidence="6">
    <location>
        <begin position="6"/>
        <end position="138"/>
    </location>
</feature>
<reference evidence="7" key="1">
    <citation type="journal article" date="2021" name="Microb. Physiol.">
        <title>Proteogenomic Insights into the Physiology of Marine, Sulfate-Reducing, Filamentous Desulfonema limicola and Desulfonema magnum.</title>
        <authorList>
            <person name="Schnaars V."/>
            <person name="Wohlbrand L."/>
            <person name="Scheve S."/>
            <person name="Hinrichs C."/>
            <person name="Reinhardt R."/>
            <person name="Rabus R."/>
        </authorList>
    </citation>
    <scope>NUCLEOTIDE SEQUENCE</scope>
    <source>
        <strain evidence="7">5ac10</strain>
    </source>
</reference>
<evidence type="ECO:0000313" key="7">
    <source>
        <dbReference type="EMBL" id="QTA79780.1"/>
    </source>
</evidence>
<evidence type="ECO:0000313" key="8">
    <source>
        <dbReference type="Proteomes" id="UP000663720"/>
    </source>
</evidence>
<feature type="transmembrane region" description="Helical" evidence="5">
    <location>
        <begin position="97"/>
        <end position="116"/>
    </location>
</feature>
<comment type="subcellular location">
    <subcellularLocation>
        <location evidence="1">Membrane</location>
        <topology evidence="1">Multi-pass membrane protein</topology>
    </subcellularLocation>
</comment>
<proteinExistence type="predicted"/>
<evidence type="ECO:0000259" key="6">
    <source>
        <dbReference type="Pfam" id="PF13886"/>
    </source>
</evidence>
<protein>
    <submittedName>
        <fullName evidence="7">DUF4203</fullName>
    </submittedName>
</protein>
<keyword evidence="4 5" id="KW-0472">Membrane</keyword>
<feature type="transmembrane region" description="Helical" evidence="5">
    <location>
        <begin position="46"/>
        <end position="66"/>
    </location>
</feature>
<dbReference type="AlphaFoldDB" id="A0A975B6L4"/>
<sequence>MNIPAFLAGVSLIFLGRKLFWLFVACMGFAVAYTHAEQFTGNQPEYIIMGIAIFFGVIGAVFAVFFQKIAVGVSGFAAGGFICLYLFQLAGFEPTQLIWLGSIAGGIAGALLMIFVFDWALILLSSISGASIIVQSINLDPALDLPVYIGLIIIGTAVQAKIMSIEPEK</sequence>
<dbReference type="InterPro" id="IPR025256">
    <property type="entry name" value="TM7S3/TM198-like_dom"/>
</dbReference>
<evidence type="ECO:0000256" key="4">
    <source>
        <dbReference type="ARBA" id="ARBA00023136"/>
    </source>
</evidence>
<dbReference type="RefSeq" id="WP_207691489.1">
    <property type="nucleotide sequence ID" value="NZ_CP061799.1"/>
</dbReference>
<dbReference type="GO" id="GO:0016020">
    <property type="term" value="C:membrane"/>
    <property type="evidence" value="ECO:0007669"/>
    <property type="project" value="UniProtKB-SubCell"/>
</dbReference>
<keyword evidence="3 5" id="KW-1133">Transmembrane helix</keyword>
<dbReference type="Proteomes" id="UP000663720">
    <property type="component" value="Chromosome"/>
</dbReference>
<accession>A0A975B6L4</accession>
<evidence type="ECO:0000256" key="3">
    <source>
        <dbReference type="ARBA" id="ARBA00022989"/>
    </source>
</evidence>
<feature type="transmembrane region" description="Helical" evidence="5">
    <location>
        <begin position="73"/>
        <end position="91"/>
    </location>
</feature>
<evidence type="ECO:0000256" key="5">
    <source>
        <dbReference type="SAM" id="Phobius"/>
    </source>
</evidence>
<evidence type="ECO:0000256" key="2">
    <source>
        <dbReference type="ARBA" id="ARBA00022692"/>
    </source>
</evidence>
<name>A0A975B6L4_9BACT</name>
<dbReference type="KEGG" id="dli:dnl_20600"/>
<evidence type="ECO:0000256" key="1">
    <source>
        <dbReference type="ARBA" id="ARBA00004141"/>
    </source>
</evidence>
<dbReference type="EMBL" id="CP061799">
    <property type="protein sequence ID" value="QTA79780.1"/>
    <property type="molecule type" value="Genomic_DNA"/>
</dbReference>
<organism evidence="7 8">
    <name type="scientific">Desulfonema limicola</name>
    <dbReference type="NCBI Taxonomy" id="45656"/>
    <lineage>
        <taxon>Bacteria</taxon>
        <taxon>Pseudomonadati</taxon>
        <taxon>Thermodesulfobacteriota</taxon>
        <taxon>Desulfobacteria</taxon>
        <taxon>Desulfobacterales</taxon>
        <taxon>Desulfococcaceae</taxon>
        <taxon>Desulfonema</taxon>
    </lineage>
</organism>
<keyword evidence="8" id="KW-1185">Reference proteome</keyword>
<dbReference type="Pfam" id="PF13886">
    <property type="entry name" value="TM7S3_TM198"/>
    <property type="match status" value="1"/>
</dbReference>
<gene>
    <name evidence="7" type="ORF">dnl_20600</name>
</gene>